<feature type="non-terminal residue" evidence="2">
    <location>
        <position position="490"/>
    </location>
</feature>
<sequence>MSDNLVQPLMCLKLMNPTTSASKHRVRGRRGRRLSRKLPSKIRRLMLNEKIVFHRLSLQRPKRHQKIPLSEAHERIKSFHGFLRKSSERILNLRAKDSFPERDICNMDENPLPLWGDQTRASLNYVNTSNEVDSTLNSKRFCTLILCAFASDNSRVGPALIFRGKGRVSDRERSEYEKGVKVYFSPSGVINGALMQAYVQFWLSKTRDGRPKMFVTDSCSSHISDTVKDLLKKEGVVLGIIPGGSNDEQTLVTFRHCSRLKFNGHGCNQSLCNKHWIEHRQGLSAELENCVNEHDLLKHHLGERHQPHTTIPSKDDMLKRIDHWKTKLSDKIKKSIEKGEECQIGINAVCVFTSEKVEKIESTEGEDNYNEIDIKQCLKELEKIRIDMKKPSMIIHQIIVGDAFVISQWGKCFTDCWLVVEESLSFRQKTIRRGEVSRDVWPIGKVSCAVLQIGEVSYAVSPIGEVSCAVSLIGETALAFRHGELSFGET</sequence>
<dbReference type="Proteomes" id="UP000681722">
    <property type="component" value="Unassembled WGS sequence"/>
</dbReference>
<dbReference type="InterPro" id="IPR004875">
    <property type="entry name" value="DDE_SF_endonuclease_dom"/>
</dbReference>
<dbReference type="Pfam" id="PF03184">
    <property type="entry name" value="DDE_1"/>
    <property type="match status" value="1"/>
</dbReference>
<dbReference type="EMBL" id="CAJOBC010006163">
    <property type="protein sequence ID" value="CAF3889286.1"/>
    <property type="molecule type" value="Genomic_DNA"/>
</dbReference>
<dbReference type="AlphaFoldDB" id="A0A814QX15"/>
<keyword evidence="4" id="KW-1185">Reference proteome</keyword>
<name>A0A814QX15_9BILA</name>
<dbReference type="Proteomes" id="UP000663829">
    <property type="component" value="Unassembled WGS sequence"/>
</dbReference>
<evidence type="ECO:0000313" key="3">
    <source>
        <dbReference type="EMBL" id="CAF3889286.1"/>
    </source>
</evidence>
<evidence type="ECO:0000313" key="2">
    <source>
        <dbReference type="EMBL" id="CAF1125758.1"/>
    </source>
</evidence>
<gene>
    <name evidence="2" type="ORF">GPM918_LOCUS19925</name>
    <name evidence="3" type="ORF">SRO942_LOCUS19922</name>
</gene>
<organism evidence="2 4">
    <name type="scientific">Didymodactylos carnosus</name>
    <dbReference type="NCBI Taxonomy" id="1234261"/>
    <lineage>
        <taxon>Eukaryota</taxon>
        <taxon>Metazoa</taxon>
        <taxon>Spiralia</taxon>
        <taxon>Gnathifera</taxon>
        <taxon>Rotifera</taxon>
        <taxon>Eurotatoria</taxon>
        <taxon>Bdelloidea</taxon>
        <taxon>Philodinida</taxon>
        <taxon>Philodinidae</taxon>
        <taxon>Didymodactylos</taxon>
    </lineage>
</organism>
<evidence type="ECO:0000259" key="1">
    <source>
        <dbReference type="Pfam" id="PF03184"/>
    </source>
</evidence>
<evidence type="ECO:0000313" key="4">
    <source>
        <dbReference type="Proteomes" id="UP000663829"/>
    </source>
</evidence>
<dbReference type="EMBL" id="CAJNOQ010006163">
    <property type="protein sequence ID" value="CAF1125758.1"/>
    <property type="molecule type" value="Genomic_DNA"/>
</dbReference>
<dbReference type="OrthoDB" id="8016097at2759"/>
<accession>A0A814QX15</accession>
<feature type="domain" description="DDE-1" evidence="1">
    <location>
        <begin position="142"/>
        <end position="247"/>
    </location>
</feature>
<comment type="caution">
    <text evidence="2">The sequence shown here is derived from an EMBL/GenBank/DDBJ whole genome shotgun (WGS) entry which is preliminary data.</text>
</comment>
<protein>
    <recommendedName>
        <fullName evidence="1">DDE-1 domain-containing protein</fullName>
    </recommendedName>
</protein>
<dbReference type="GO" id="GO:0003676">
    <property type="term" value="F:nucleic acid binding"/>
    <property type="evidence" value="ECO:0007669"/>
    <property type="project" value="InterPro"/>
</dbReference>
<reference evidence="2" key="1">
    <citation type="submission" date="2021-02" db="EMBL/GenBank/DDBJ databases">
        <authorList>
            <person name="Nowell W R."/>
        </authorList>
    </citation>
    <scope>NUCLEOTIDE SEQUENCE</scope>
</reference>
<proteinExistence type="predicted"/>